<evidence type="ECO:0008006" key="3">
    <source>
        <dbReference type="Google" id="ProtNLM"/>
    </source>
</evidence>
<dbReference type="EMBL" id="JAHRIM010070167">
    <property type="protein sequence ID" value="MEQ2272564.1"/>
    <property type="molecule type" value="Genomic_DNA"/>
</dbReference>
<comment type="caution">
    <text evidence="1">The sequence shown here is derived from an EMBL/GenBank/DDBJ whole genome shotgun (WGS) entry which is preliminary data.</text>
</comment>
<proteinExistence type="predicted"/>
<protein>
    <recommendedName>
        <fullName evidence="3">Transmembrane protein</fullName>
    </recommendedName>
</protein>
<reference evidence="1 2" key="1">
    <citation type="submission" date="2021-06" db="EMBL/GenBank/DDBJ databases">
        <authorList>
            <person name="Palmer J.M."/>
        </authorList>
    </citation>
    <scope>NUCLEOTIDE SEQUENCE [LARGE SCALE GENOMIC DNA]</scope>
    <source>
        <strain evidence="1 2">XR_2019</strain>
        <tissue evidence="1">Muscle</tissue>
    </source>
</reference>
<gene>
    <name evidence="1" type="ORF">XENORESO_000380</name>
</gene>
<name>A0ABV0WU56_9TELE</name>
<organism evidence="1 2">
    <name type="scientific">Xenotaenia resolanae</name>
    <dbReference type="NCBI Taxonomy" id="208358"/>
    <lineage>
        <taxon>Eukaryota</taxon>
        <taxon>Metazoa</taxon>
        <taxon>Chordata</taxon>
        <taxon>Craniata</taxon>
        <taxon>Vertebrata</taxon>
        <taxon>Euteleostomi</taxon>
        <taxon>Actinopterygii</taxon>
        <taxon>Neopterygii</taxon>
        <taxon>Teleostei</taxon>
        <taxon>Neoteleostei</taxon>
        <taxon>Acanthomorphata</taxon>
        <taxon>Ovalentaria</taxon>
        <taxon>Atherinomorphae</taxon>
        <taxon>Cyprinodontiformes</taxon>
        <taxon>Goodeidae</taxon>
        <taxon>Xenotaenia</taxon>
    </lineage>
</organism>
<evidence type="ECO:0000313" key="1">
    <source>
        <dbReference type="EMBL" id="MEQ2272564.1"/>
    </source>
</evidence>
<evidence type="ECO:0000313" key="2">
    <source>
        <dbReference type="Proteomes" id="UP001444071"/>
    </source>
</evidence>
<dbReference type="Proteomes" id="UP001444071">
    <property type="component" value="Unassembled WGS sequence"/>
</dbReference>
<accession>A0ABV0WU56</accession>
<sequence length="121" mass="13720">MHRSVLVAHCHEPSTLFSSPPQNSTPFFPRKSPFFLILNLFCFVFSRVTECSLSLPCSYTSSSFFSTLSVFTEAQSASRMPEERPTLLPHTCMLLHCRDARLEPKHTLIGRIKRGAKCNAR</sequence>
<keyword evidence="2" id="KW-1185">Reference proteome</keyword>